<name>A0A0E9VRA2_ANGAN</name>
<accession>A0A0E9VRA2</accession>
<dbReference type="AlphaFoldDB" id="A0A0E9VRA2"/>
<reference evidence="1" key="2">
    <citation type="journal article" date="2015" name="Fish Shellfish Immunol.">
        <title>Early steps in the European eel (Anguilla anguilla)-Vibrio vulnificus interaction in the gills: Role of the RtxA13 toxin.</title>
        <authorList>
            <person name="Callol A."/>
            <person name="Pajuelo D."/>
            <person name="Ebbesson L."/>
            <person name="Teles M."/>
            <person name="MacKenzie S."/>
            <person name="Amaro C."/>
        </authorList>
    </citation>
    <scope>NUCLEOTIDE SEQUENCE</scope>
</reference>
<dbReference type="EMBL" id="GBXM01028789">
    <property type="protein sequence ID" value="JAH79788.1"/>
    <property type="molecule type" value="Transcribed_RNA"/>
</dbReference>
<proteinExistence type="predicted"/>
<reference evidence="1" key="1">
    <citation type="submission" date="2014-11" db="EMBL/GenBank/DDBJ databases">
        <authorList>
            <person name="Amaro Gonzalez C."/>
        </authorList>
    </citation>
    <scope>NUCLEOTIDE SEQUENCE</scope>
</reference>
<evidence type="ECO:0000313" key="1">
    <source>
        <dbReference type="EMBL" id="JAH79788.1"/>
    </source>
</evidence>
<protein>
    <submittedName>
        <fullName evidence="1">Uncharacterized protein</fullName>
    </submittedName>
</protein>
<organism evidence="1">
    <name type="scientific">Anguilla anguilla</name>
    <name type="common">European freshwater eel</name>
    <name type="synonym">Muraena anguilla</name>
    <dbReference type="NCBI Taxonomy" id="7936"/>
    <lineage>
        <taxon>Eukaryota</taxon>
        <taxon>Metazoa</taxon>
        <taxon>Chordata</taxon>
        <taxon>Craniata</taxon>
        <taxon>Vertebrata</taxon>
        <taxon>Euteleostomi</taxon>
        <taxon>Actinopterygii</taxon>
        <taxon>Neopterygii</taxon>
        <taxon>Teleostei</taxon>
        <taxon>Anguilliformes</taxon>
        <taxon>Anguillidae</taxon>
        <taxon>Anguilla</taxon>
    </lineage>
</organism>
<sequence length="30" mass="3451">MVVIGQDFHQEVQLEALWLRLLSLHPAHAV</sequence>